<keyword evidence="2" id="KW-0479">Metal-binding</keyword>
<dbReference type="Pfam" id="PF19112">
    <property type="entry name" value="VanA_C"/>
    <property type="match status" value="1"/>
</dbReference>
<organism evidence="7 8">
    <name type="scientific">Novosphingobium endophyticum</name>
    <dbReference type="NCBI Taxonomy" id="1955250"/>
    <lineage>
        <taxon>Bacteria</taxon>
        <taxon>Pseudomonadati</taxon>
        <taxon>Pseudomonadota</taxon>
        <taxon>Alphaproteobacteria</taxon>
        <taxon>Sphingomonadales</taxon>
        <taxon>Sphingomonadaceae</taxon>
        <taxon>Novosphingobium</taxon>
    </lineage>
</organism>
<dbReference type="GO" id="GO:0016491">
    <property type="term" value="F:oxidoreductase activity"/>
    <property type="evidence" value="ECO:0007669"/>
    <property type="project" value="UniProtKB-KW"/>
</dbReference>
<dbReference type="InterPro" id="IPR044043">
    <property type="entry name" value="VanA_C_cat"/>
</dbReference>
<dbReference type="AlphaFoldDB" id="A0A916TQR9"/>
<dbReference type="GO" id="GO:0046872">
    <property type="term" value="F:metal ion binding"/>
    <property type="evidence" value="ECO:0007669"/>
    <property type="project" value="UniProtKB-KW"/>
</dbReference>
<dbReference type="EMBL" id="BMHK01000005">
    <property type="protein sequence ID" value="GGB94687.1"/>
    <property type="molecule type" value="Genomic_DNA"/>
</dbReference>
<proteinExistence type="predicted"/>
<dbReference type="PANTHER" id="PTHR21266">
    <property type="entry name" value="IRON-SULFUR DOMAIN CONTAINING PROTEIN"/>
    <property type="match status" value="1"/>
</dbReference>
<dbReference type="Pfam" id="PF00355">
    <property type="entry name" value="Rieske"/>
    <property type="match status" value="1"/>
</dbReference>
<evidence type="ECO:0000259" key="6">
    <source>
        <dbReference type="PROSITE" id="PS51296"/>
    </source>
</evidence>
<keyword evidence="5" id="KW-0411">Iron-sulfur</keyword>
<keyword evidence="1" id="KW-0001">2Fe-2S</keyword>
<evidence type="ECO:0000256" key="1">
    <source>
        <dbReference type="ARBA" id="ARBA00022714"/>
    </source>
</evidence>
<name>A0A916TQR9_9SPHN</name>
<reference evidence="7" key="2">
    <citation type="submission" date="2020-09" db="EMBL/GenBank/DDBJ databases">
        <authorList>
            <person name="Sun Q."/>
            <person name="Zhou Y."/>
        </authorList>
    </citation>
    <scope>NUCLEOTIDE SEQUENCE</scope>
    <source>
        <strain evidence="7">CGMCC 1.15095</strain>
    </source>
</reference>
<dbReference type="PROSITE" id="PS51296">
    <property type="entry name" value="RIESKE"/>
    <property type="match status" value="1"/>
</dbReference>
<evidence type="ECO:0000256" key="3">
    <source>
        <dbReference type="ARBA" id="ARBA00023002"/>
    </source>
</evidence>
<evidence type="ECO:0000313" key="8">
    <source>
        <dbReference type="Proteomes" id="UP000608154"/>
    </source>
</evidence>
<dbReference type="Proteomes" id="UP000608154">
    <property type="component" value="Unassembled WGS sequence"/>
</dbReference>
<dbReference type="Gene3D" id="2.102.10.10">
    <property type="entry name" value="Rieske [2Fe-2S] iron-sulphur domain"/>
    <property type="match status" value="1"/>
</dbReference>
<dbReference type="InterPro" id="IPR036922">
    <property type="entry name" value="Rieske_2Fe-2S_sf"/>
</dbReference>
<dbReference type="PANTHER" id="PTHR21266:SF60">
    <property type="entry name" value="3-KETOSTEROID-9-ALPHA-MONOOXYGENASE, OXYGENASE COMPONENT"/>
    <property type="match status" value="1"/>
</dbReference>
<evidence type="ECO:0000256" key="5">
    <source>
        <dbReference type="ARBA" id="ARBA00023014"/>
    </source>
</evidence>
<feature type="domain" description="Rieske" evidence="6">
    <location>
        <begin position="8"/>
        <end position="110"/>
    </location>
</feature>
<dbReference type="InterPro" id="IPR017941">
    <property type="entry name" value="Rieske_2Fe-2S"/>
</dbReference>
<dbReference type="SUPFAM" id="SSF50022">
    <property type="entry name" value="ISP domain"/>
    <property type="match status" value="1"/>
</dbReference>
<dbReference type="CDD" id="cd08878">
    <property type="entry name" value="RHO_alpha_C_DMO-like"/>
    <property type="match status" value="1"/>
</dbReference>
<dbReference type="InterPro" id="IPR050584">
    <property type="entry name" value="Cholesterol_7-desaturase"/>
</dbReference>
<dbReference type="Gene3D" id="3.90.380.10">
    <property type="entry name" value="Naphthalene 1,2-dioxygenase Alpha Subunit, Chain A, domain 1"/>
    <property type="match status" value="1"/>
</dbReference>
<keyword evidence="3" id="KW-0560">Oxidoreductase</keyword>
<keyword evidence="8" id="KW-1185">Reference proteome</keyword>
<gene>
    <name evidence="7" type="primary">vanA</name>
    <name evidence="7" type="ORF">GCM10011494_11450</name>
</gene>
<reference evidence="7" key="1">
    <citation type="journal article" date="2014" name="Int. J. Syst. Evol. Microbiol.">
        <title>Complete genome sequence of Corynebacterium casei LMG S-19264T (=DSM 44701T), isolated from a smear-ripened cheese.</title>
        <authorList>
            <consortium name="US DOE Joint Genome Institute (JGI-PGF)"/>
            <person name="Walter F."/>
            <person name="Albersmeier A."/>
            <person name="Kalinowski J."/>
            <person name="Ruckert C."/>
        </authorList>
    </citation>
    <scope>NUCLEOTIDE SEQUENCE</scope>
    <source>
        <strain evidence="7">CGMCC 1.15095</strain>
    </source>
</reference>
<dbReference type="SUPFAM" id="SSF55961">
    <property type="entry name" value="Bet v1-like"/>
    <property type="match status" value="1"/>
</dbReference>
<evidence type="ECO:0000256" key="2">
    <source>
        <dbReference type="ARBA" id="ARBA00022723"/>
    </source>
</evidence>
<accession>A0A916TQR9</accession>
<evidence type="ECO:0000256" key="4">
    <source>
        <dbReference type="ARBA" id="ARBA00023004"/>
    </source>
</evidence>
<dbReference type="GO" id="GO:0051537">
    <property type="term" value="F:2 iron, 2 sulfur cluster binding"/>
    <property type="evidence" value="ECO:0007669"/>
    <property type="project" value="UniProtKB-KW"/>
</dbReference>
<comment type="caution">
    <text evidence="7">The sequence shown here is derived from an EMBL/GenBank/DDBJ whole genome shotgun (WGS) entry which is preliminary data.</text>
</comment>
<sequence length="347" mass="39568">MKVLKNAWYAATWSHDLDDEPLSRTFHEQPVVIYRGEGGKPIALYDACPHRFAPLSLGRVQGDRIKCGYHGLEFDRKGHCVLNPHGKGVIASALNVRSYPLAERYGMIWIWMGDPDRADEDKLPSLPILEDADFTWVHGRTFVNAHYELVIDNLLDLSHVEFLHPFLASDGNSSRTVFRAEQVGDRVNSYYDVRNEPITALFRLLWEGDEVEADLHAYMYWSAPSYLYLDTGMSAPGEDPSKAPRVPGIHLLTPETENSTHYFWAMGRNRLRDNVEISEMIREGTRNAFEHEDEPMICAVRSRMSSNDLFANKPALLPIDEGNVRARRVLSRLILEEEGNMARQAKV</sequence>
<protein>
    <submittedName>
        <fullName evidence="7">(2Fe-2S)-binding protein</fullName>
    </submittedName>
</protein>
<keyword evidence="4" id="KW-0408">Iron</keyword>
<evidence type="ECO:0000313" key="7">
    <source>
        <dbReference type="EMBL" id="GGB94687.1"/>
    </source>
</evidence>